<gene>
    <name evidence="1" type="ORF">GCM10011517_17290</name>
</gene>
<keyword evidence="2" id="KW-1185">Reference proteome</keyword>
<evidence type="ECO:0000313" key="2">
    <source>
        <dbReference type="Proteomes" id="UP000606730"/>
    </source>
</evidence>
<reference evidence="1" key="2">
    <citation type="submission" date="2020-09" db="EMBL/GenBank/DDBJ databases">
        <authorList>
            <person name="Sun Q."/>
            <person name="Zhou Y."/>
        </authorList>
    </citation>
    <scope>NUCLEOTIDE SEQUENCE</scope>
    <source>
        <strain evidence="1">CGMCC 1.16012</strain>
    </source>
</reference>
<evidence type="ECO:0000313" key="1">
    <source>
        <dbReference type="EMBL" id="GGE50059.1"/>
    </source>
</evidence>
<protein>
    <submittedName>
        <fullName evidence="1">Uncharacterized protein</fullName>
    </submittedName>
</protein>
<dbReference type="Proteomes" id="UP000606730">
    <property type="component" value="Unassembled WGS sequence"/>
</dbReference>
<organism evidence="1 2">
    <name type="scientific">Actibacterium pelagium</name>
    <dbReference type="NCBI Taxonomy" id="2029103"/>
    <lineage>
        <taxon>Bacteria</taxon>
        <taxon>Pseudomonadati</taxon>
        <taxon>Pseudomonadota</taxon>
        <taxon>Alphaproteobacteria</taxon>
        <taxon>Rhodobacterales</taxon>
        <taxon>Roseobacteraceae</taxon>
        <taxon>Actibacterium</taxon>
    </lineage>
</organism>
<reference evidence="1" key="1">
    <citation type="journal article" date="2014" name="Int. J. Syst. Evol. Microbiol.">
        <title>Complete genome sequence of Corynebacterium casei LMG S-19264T (=DSM 44701T), isolated from a smear-ripened cheese.</title>
        <authorList>
            <consortium name="US DOE Joint Genome Institute (JGI-PGF)"/>
            <person name="Walter F."/>
            <person name="Albersmeier A."/>
            <person name="Kalinowski J."/>
            <person name="Ruckert C."/>
        </authorList>
    </citation>
    <scope>NUCLEOTIDE SEQUENCE</scope>
    <source>
        <strain evidence="1">CGMCC 1.16012</strain>
    </source>
</reference>
<name>A0A917EIT3_9RHOB</name>
<comment type="caution">
    <text evidence="1">The sequence shown here is derived from an EMBL/GenBank/DDBJ whole genome shotgun (WGS) entry which is preliminary data.</text>
</comment>
<sequence length="131" mass="15583">MKEIHKLRNQYWVALKHSKDKSGQPFELPSALEGFSDTTNDHYLFVTWYDYAKAGYPLPIGAQVFQVWYYAMYPDKLANAEEEEVSKRVFSNVTEIERFEQKKRLRQKVEIYLHDKELLAHPKTDVRPLLM</sequence>
<accession>A0A917EIT3</accession>
<dbReference type="AlphaFoldDB" id="A0A917EIT3"/>
<proteinExistence type="predicted"/>
<dbReference type="EMBL" id="BMKN01000002">
    <property type="protein sequence ID" value="GGE50059.1"/>
    <property type="molecule type" value="Genomic_DNA"/>
</dbReference>